<feature type="region of interest" description="Disordered" evidence="1">
    <location>
        <begin position="322"/>
        <end position="445"/>
    </location>
</feature>
<feature type="region of interest" description="Disordered" evidence="1">
    <location>
        <begin position="231"/>
        <end position="252"/>
    </location>
</feature>
<reference evidence="3 4" key="1">
    <citation type="submission" date="2013-03" db="EMBL/GenBank/DDBJ databases">
        <title>The Genome Sequence of Capronia epimyces CBS 606.96.</title>
        <authorList>
            <consortium name="The Broad Institute Genomics Platform"/>
            <person name="Cuomo C."/>
            <person name="de Hoog S."/>
            <person name="Gorbushina A."/>
            <person name="Walker B."/>
            <person name="Young S.K."/>
            <person name="Zeng Q."/>
            <person name="Gargeya S."/>
            <person name="Fitzgerald M."/>
            <person name="Haas B."/>
            <person name="Abouelleil A."/>
            <person name="Allen A.W."/>
            <person name="Alvarado L."/>
            <person name="Arachchi H.M."/>
            <person name="Berlin A.M."/>
            <person name="Chapman S.B."/>
            <person name="Gainer-Dewar J."/>
            <person name="Goldberg J."/>
            <person name="Griggs A."/>
            <person name="Gujja S."/>
            <person name="Hansen M."/>
            <person name="Howarth C."/>
            <person name="Imamovic A."/>
            <person name="Ireland A."/>
            <person name="Larimer J."/>
            <person name="McCowan C."/>
            <person name="Murphy C."/>
            <person name="Pearson M."/>
            <person name="Poon T.W."/>
            <person name="Priest M."/>
            <person name="Roberts A."/>
            <person name="Saif S."/>
            <person name="Shea T."/>
            <person name="Sisk P."/>
            <person name="Sykes S."/>
            <person name="Wortman J."/>
            <person name="Nusbaum C."/>
            <person name="Birren B."/>
        </authorList>
    </citation>
    <scope>NUCLEOTIDE SEQUENCE [LARGE SCALE GENOMIC DNA]</scope>
    <source>
        <strain evidence="3 4">CBS 606.96</strain>
    </source>
</reference>
<evidence type="ECO:0000259" key="2">
    <source>
        <dbReference type="Pfam" id="PF01137"/>
    </source>
</evidence>
<dbReference type="eggNOG" id="KOG3980">
    <property type="taxonomic scope" value="Eukaryota"/>
</dbReference>
<evidence type="ECO:0000313" key="4">
    <source>
        <dbReference type="Proteomes" id="UP000019478"/>
    </source>
</evidence>
<dbReference type="Pfam" id="PF01137">
    <property type="entry name" value="RTC"/>
    <property type="match status" value="3"/>
</dbReference>
<dbReference type="SUPFAM" id="SSF55205">
    <property type="entry name" value="EPT/RTPC-like"/>
    <property type="match status" value="3"/>
</dbReference>
<dbReference type="EMBL" id="AMGY01000004">
    <property type="protein sequence ID" value="EXJ85290.1"/>
    <property type="molecule type" value="Genomic_DNA"/>
</dbReference>
<dbReference type="GeneID" id="19170075"/>
<feature type="compositionally biased region" description="Low complexity" evidence="1">
    <location>
        <begin position="231"/>
        <end position="247"/>
    </location>
</feature>
<name>W9Y6N1_9EURO</name>
<proteinExistence type="predicted"/>
<feature type="compositionally biased region" description="Basic and acidic residues" evidence="1">
    <location>
        <begin position="383"/>
        <end position="438"/>
    </location>
</feature>
<feature type="domain" description="RNA 3'-terminal phosphate cyclase" evidence="2">
    <location>
        <begin position="251"/>
        <end position="639"/>
    </location>
</feature>
<feature type="domain" description="RNA 3'-terminal phosphate cyclase" evidence="2">
    <location>
        <begin position="9"/>
        <end position="41"/>
    </location>
</feature>
<dbReference type="AlphaFoldDB" id="W9Y6N1"/>
<evidence type="ECO:0000256" key="1">
    <source>
        <dbReference type="SAM" id="MobiDB-lite"/>
    </source>
</evidence>
<evidence type="ECO:0000313" key="3">
    <source>
        <dbReference type="EMBL" id="EXJ85290.1"/>
    </source>
</evidence>
<feature type="compositionally biased region" description="Basic and acidic residues" evidence="1">
    <location>
        <begin position="566"/>
        <end position="582"/>
    </location>
</feature>
<dbReference type="GO" id="GO:0006396">
    <property type="term" value="P:RNA processing"/>
    <property type="evidence" value="ECO:0007669"/>
    <property type="project" value="InterPro"/>
</dbReference>
<dbReference type="STRING" id="1182542.W9Y6N1"/>
<feature type="compositionally biased region" description="Polar residues" evidence="1">
    <location>
        <begin position="333"/>
        <end position="343"/>
    </location>
</feature>
<dbReference type="RefSeq" id="XP_007734275.1">
    <property type="nucleotide sequence ID" value="XM_007736085.1"/>
</dbReference>
<comment type="caution">
    <text evidence="3">The sequence shown here is derived from an EMBL/GenBank/DDBJ whole genome shotgun (WGS) entry which is preliminary data.</text>
</comment>
<feature type="region of interest" description="Disordered" evidence="1">
    <location>
        <begin position="36"/>
        <end position="96"/>
    </location>
</feature>
<feature type="compositionally biased region" description="Low complexity" evidence="1">
    <location>
        <begin position="55"/>
        <end position="65"/>
    </location>
</feature>
<dbReference type="HOGENOM" id="CLU_027882_3_0_1"/>
<dbReference type="Proteomes" id="UP000019478">
    <property type="component" value="Unassembled WGS sequence"/>
</dbReference>
<keyword evidence="4" id="KW-1185">Reference proteome</keyword>
<dbReference type="PANTHER" id="PTHR11096">
    <property type="entry name" value="RNA 3' TERMINAL PHOSPHATE CYCLASE"/>
    <property type="match status" value="1"/>
</dbReference>
<dbReference type="Gene3D" id="3.65.10.20">
    <property type="entry name" value="RNA 3'-terminal phosphate cyclase domain"/>
    <property type="match status" value="2"/>
</dbReference>
<dbReference type="InterPro" id="IPR013792">
    <property type="entry name" value="RNA3'P_cycl/enolpyr_Trfase_a/b"/>
</dbReference>
<dbReference type="InterPro" id="IPR037136">
    <property type="entry name" value="RNA3'_phos_cyclase_dom_sf"/>
</dbReference>
<feature type="region of interest" description="Disordered" evidence="1">
    <location>
        <begin position="136"/>
        <end position="178"/>
    </location>
</feature>
<dbReference type="InterPro" id="IPR023797">
    <property type="entry name" value="RNA3'_phos_cyclase_dom"/>
</dbReference>
<feature type="domain" description="RNA 3'-terminal phosphate cyclase" evidence="2">
    <location>
        <begin position="90"/>
        <end position="207"/>
    </location>
</feature>
<accession>W9Y6N1</accession>
<feature type="compositionally biased region" description="Low complexity" evidence="1">
    <location>
        <begin position="351"/>
        <end position="366"/>
    </location>
</feature>
<gene>
    <name evidence="3" type="ORF">A1O3_05965</name>
</gene>
<sequence>MVTLDGSTLEGGGQLVRVALSISAIREIPVRITNIRANRASKSGQSSRGRRHGQDQTTTTTTRPGLGRGIEHADKGRGRAKKAGGGLKERAKKAGGGLKESHLAALNWLADKCGADVQGDEVGCCEVQFHPGRRRASRQRSGIASVNVDDNGNDASVNMDDNDNDRINIDNNNNDNDNDNDRIETIELKNPGSVWLVWQAIFPYIVFSMLACPRQRQADIGIVGHSAPVPSSSSFSAPVPSPSSSSSEANAKPAFRIRLKGGTNVPKSPSSEYMQQVFFPVCEKIGLPRVEVDVHRRGWAGSAPEIGVVDICAYHPSCRMSSEGEGLQGGGDTVSTRHNSASMRKQDHDNPCNSNTNSNHNSQSSSVGEVETKNDNESENENEDKNKKENENKNKNKKENENKNKNEKENKKENEKENENENRNKKETETENKNKENDGATQGFQKFRLPPFQIPLAHDTISRITMTIVAGSEQTHTLLATQLATSLRTIPIFSAPSLPITLHPCSGPSGHERRLYVLLVAQTSAGHRLGRDHLGGGRKIGSEADRRRVVAEVVGRVVREFAEECQGRDGEERQGRSLDGRDGPQPACVHVDEFTEDQLVIFQALAEGTTTVHAGGRFGNSLHTRTVRWVCHEMLGSVFDGLGTCWPPCSMV</sequence>
<protein>
    <recommendedName>
        <fullName evidence="2">RNA 3'-terminal phosphate cyclase domain-containing protein</fullName>
    </recommendedName>
</protein>
<organism evidence="3 4">
    <name type="scientific">Capronia epimyces CBS 606.96</name>
    <dbReference type="NCBI Taxonomy" id="1182542"/>
    <lineage>
        <taxon>Eukaryota</taxon>
        <taxon>Fungi</taxon>
        <taxon>Dikarya</taxon>
        <taxon>Ascomycota</taxon>
        <taxon>Pezizomycotina</taxon>
        <taxon>Eurotiomycetes</taxon>
        <taxon>Chaetothyriomycetidae</taxon>
        <taxon>Chaetothyriales</taxon>
        <taxon>Herpotrichiellaceae</taxon>
        <taxon>Capronia</taxon>
    </lineage>
</organism>
<dbReference type="PANTHER" id="PTHR11096:SF0">
    <property type="entry name" value="RNA 3'-TERMINAL PHOSPHATE CYCLASE"/>
    <property type="match status" value="1"/>
</dbReference>
<dbReference type="GO" id="GO:0003963">
    <property type="term" value="F:RNA-3'-phosphate cyclase activity"/>
    <property type="evidence" value="ECO:0007669"/>
    <property type="project" value="TreeGrafter"/>
</dbReference>
<dbReference type="GO" id="GO:0005634">
    <property type="term" value="C:nucleus"/>
    <property type="evidence" value="ECO:0007669"/>
    <property type="project" value="TreeGrafter"/>
</dbReference>
<feature type="compositionally biased region" description="Polar residues" evidence="1">
    <location>
        <begin position="139"/>
        <end position="156"/>
    </location>
</feature>
<dbReference type="OrthoDB" id="25029at2759"/>
<feature type="region of interest" description="Disordered" evidence="1">
    <location>
        <begin position="566"/>
        <end position="585"/>
    </location>
</feature>
<dbReference type="InterPro" id="IPR000228">
    <property type="entry name" value="RNA3'_term_phos_cyc"/>
</dbReference>